<dbReference type="Proteomes" id="UP000004200">
    <property type="component" value="Unassembled WGS sequence"/>
</dbReference>
<gene>
    <name evidence="4" type="ORF">ThidrDRAFT_0989</name>
</gene>
<proteinExistence type="predicted"/>
<dbReference type="AlphaFoldDB" id="G2DY77"/>
<evidence type="ECO:0000256" key="2">
    <source>
        <dbReference type="ARBA" id="ARBA00023172"/>
    </source>
</evidence>
<dbReference type="GO" id="GO:0003677">
    <property type="term" value="F:DNA binding"/>
    <property type="evidence" value="ECO:0007669"/>
    <property type="project" value="InterPro"/>
</dbReference>
<dbReference type="PROSITE" id="PS51898">
    <property type="entry name" value="TYR_RECOMBINASE"/>
    <property type="match status" value="1"/>
</dbReference>
<dbReference type="InterPro" id="IPR002104">
    <property type="entry name" value="Integrase_catalytic"/>
</dbReference>
<dbReference type="eggNOG" id="COG0582">
    <property type="taxonomic scope" value="Bacteria"/>
</dbReference>
<keyword evidence="5" id="KW-1185">Reference proteome</keyword>
<evidence type="ECO:0000259" key="3">
    <source>
        <dbReference type="PROSITE" id="PS51898"/>
    </source>
</evidence>
<keyword evidence="1" id="KW-0229">DNA integration</keyword>
<name>G2DY77_9GAMM</name>
<dbReference type="PANTHER" id="PTHR30349">
    <property type="entry name" value="PHAGE INTEGRASE-RELATED"/>
    <property type="match status" value="1"/>
</dbReference>
<dbReference type="Pfam" id="PF00589">
    <property type="entry name" value="Phage_integrase"/>
    <property type="match status" value="1"/>
</dbReference>
<dbReference type="SUPFAM" id="SSF56349">
    <property type="entry name" value="DNA breaking-rejoining enzymes"/>
    <property type="match status" value="1"/>
</dbReference>
<dbReference type="InterPro" id="IPR050090">
    <property type="entry name" value="Tyrosine_recombinase_XerCD"/>
</dbReference>
<dbReference type="Gene3D" id="1.10.443.10">
    <property type="entry name" value="Intergrase catalytic core"/>
    <property type="match status" value="1"/>
</dbReference>
<dbReference type="STRING" id="765913.ThidrDRAFT_0989"/>
<sequence>MWRYPWLYDFIRLGLNTGMRPGEMLWLEWRRVDLQGALITFEATRTKTGQKNGKPGRVPLNQEAREAILTRARFRATHCLDSPWVFCRRDGSRIARIMKGFIGCASDAGLEDVHPHDLRRTFGSWLVQAGVGIERVSALLRHGDVAITARVYAHLRPDDLASATAILDRPKPDRPVVHLHIDLHAGSEAGKSGNKKPALAG</sequence>
<organism evidence="4 5">
    <name type="scientific">Thiorhodococcus drewsii AZ1</name>
    <dbReference type="NCBI Taxonomy" id="765913"/>
    <lineage>
        <taxon>Bacteria</taxon>
        <taxon>Pseudomonadati</taxon>
        <taxon>Pseudomonadota</taxon>
        <taxon>Gammaproteobacteria</taxon>
        <taxon>Chromatiales</taxon>
        <taxon>Chromatiaceae</taxon>
        <taxon>Thiorhodococcus</taxon>
    </lineage>
</organism>
<accession>G2DY77</accession>
<dbReference type="GO" id="GO:0006310">
    <property type="term" value="P:DNA recombination"/>
    <property type="evidence" value="ECO:0007669"/>
    <property type="project" value="UniProtKB-KW"/>
</dbReference>
<evidence type="ECO:0000313" key="5">
    <source>
        <dbReference type="Proteomes" id="UP000004200"/>
    </source>
</evidence>
<dbReference type="EMBL" id="AFWT01000005">
    <property type="protein sequence ID" value="EGV32869.1"/>
    <property type="molecule type" value="Genomic_DNA"/>
</dbReference>
<protein>
    <submittedName>
        <fullName evidence="4">Integrase family protein</fullName>
    </submittedName>
</protein>
<dbReference type="CDD" id="cd00796">
    <property type="entry name" value="INT_Rci_Hp1_C"/>
    <property type="match status" value="1"/>
</dbReference>
<dbReference type="PANTHER" id="PTHR30349:SF64">
    <property type="entry name" value="PROPHAGE INTEGRASE INTD-RELATED"/>
    <property type="match status" value="1"/>
</dbReference>
<dbReference type="InterPro" id="IPR011010">
    <property type="entry name" value="DNA_brk_join_enz"/>
</dbReference>
<reference evidence="4 5" key="1">
    <citation type="submission" date="2011-06" db="EMBL/GenBank/DDBJ databases">
        <title>The draft genome of Thiorhodococcus drewsii AZ1.</title>
        <authorList>
            <consortium name="US DOE Joint Genome Institute (JGI-PGF)"/>
            <person name="Lucas S."/>
            <person name="Han J."/>
            <person name="Lapidus A."/>
            <person name="Cheng J.-F."/>
            <person name="Goodwin L."/>
            <person name="Pitluck S."/>
            <person name="Peters L."/>
            <person name="Land M.L."/>
            <person name="Hauser L."/>
            <person name="Vogl K."/>
            <person name="Liu Z."/>
            <person name="Imhoff J."/>
            <person name="Thiel V."/>
            <person name="Frigaard N.-U."/>
            <person name="Bryant D.A."/>
            <person name="Woyke T.J."/>
        </authorList>
    </citation>
    <scope>NUCLEOTIDE SEQUENCE [LARGE SCALE GENOMIC DNA]</scope>
    <source>
        <strain evidence="4 5">AZ1</strain>
    </source>
</reference>
<dbReference type="InterPro" id="IPR013762">
    <property type="entry name" value="Integrase-like_cat_sf"/>
</dbReference>
<comment type="caution">
    <text evidence="4">The sequence shown here is derived from an EMBL/GenBank/DDBJ whole genome shotgun (WGS) entry which is preliminary data.</text>
</comment>
<evidence type="ECO:0000256" key="1">
    <source>
        <dbReference type="ARBA" id="ARBA00022908"/>
    </source>
</evidence>
<dbReference type="GO" id="GO:0015074">
    <property type="term" value="P:DNA integration"/>
    <property type="evidence" value="ECO:0007669"/>
    <property type="project" value="UniProtKB-KW"/>
</dbReference>
<feature type="domain" description="Tyr recombinase" evidence="3">
    <location>
        <begin position="1"/>
        <end position="165"/>
    </location>
</feature>
<keyword evidence="2" id="KW-0233">DNA recombination</keyword>
<evidence type="ECO:0000313" key="4">
    <source>
        <dbReference type="EMBL" id="EGV32869.1"/>
    </source>
</evidence>